<reference evidence="1 2" key="1">
    <citation type="journal article" date="2016" name="Front. Microbiol.">
        <title>Genomic Resource of Rice Seed Associated Bacteria.</title>
        <authorList>
            <person name="Midha S."/>
            <person name="Bansal K."/>
            <person name="Sharma S."/>
            <person name="Kumar N."/>
            <person name="Patil P.P."/>
            <person name="Chaudhry V."/>
            <person name="Patil P.B."/>
        </authorList>
    </citation>
    <scope>NUCLEOTIDE SEQUENCE [LARGE SCALE GENOMIC DNA]</scope>
    <source>
        <strain evidence="1 2">NS334</strain>
    </source>
</reference>
<dbReference type="PATRIC" id="fig|869719.3.peg.3114"/>
<dbReference type="AlphaFoldDB" id="A0A147HWX0"/>
<keyword evidence="2" id="KW-1185">Reference proteome</keyword>
<accession>A0A147HWX0</accession>
<gene>
    <name evidence="1" type="ORF">NS334_14690</name>
</gene>
<sequence>MYLTDRAPARPRITLPPGNGMTTTYDRAGNFLRVTCRGFWPMDYAVAHLSDFEVVLHQARRMSRPSRTLVDLREAGVLDPAVADYTHATITAMYRPPERAAILVASTLARLQMRRGLNPATHAVFTTLDEAMRWLDGPIA</sequence>
<evidence type="ECO:0008006" key="3">
    <source>
        <dbReference type="Google" id="ProtNLM"/>
    </source>
</evidence>
<protein>
    <recommendedName>
        <fullName evidence="3">STAS/SEC14 domain-containing protein</fullName>
    </recommendedName>
</protein>
<evidence type="ECO:0000313" key="2">
    <source>
        <dbReference type="Proteomes" id="UP000074310"/>
    </source>
</evidence>
<dbReference type="Proteomes" id="UP000074310">
    <property type="component" value="Unassembled WGS sequence"/>
</dbReference>
<comment type="caution">
    <text evidence="1">The sequence shown here is derived from an EMBL/GenBank/DDBJ whole genome shotgun (WGS) entry which is preliminary data.</text>
</comment>
<dbReference type="RefSeq" id="WP_058756703.1">
    <property type="nucleotide sequence ID" value="NZ_LDTB01000070.1"/>
</dbReference>
<organism evidence="1 2">
    <name type="scientific">Sphingomonas endophytica</name>
    <dbReference type="NCBI Taxonomy" id="869719"/>
    <lineage>
        <taxon>Bacteria</taxon>
        <taxon>Pseudomonadati</taxon>
        <taxon>Pseudomonadota</taxon>
        <taxon>Alphaproteobacteria</taxon>
        <taxon>Sphingomonadales</taxon>
        <taxon>Sphingomonadaceae</taxon>
        <taxon>Sphingomonas</taxon>
    </lineage>
</organism>
<proteinExistence type="predicted"/>
<dbReference type="EMBL" id="LDTB01000070">
    <property type="protein sequence ID" value="KTT69403.1"/>
    <property type="molecule type" value="Genomic_DNA"/>
</dbReference>
<evidence type="ECO:0000313" key="1">
    <source>
        <dbReference type="EMBL" id="KTT69403.1"/>
    </source>
</evidence>
<name>A0A147HWX0_9SPHN</name>
<dbReference type="OrthoDB" id="7575788at2"/>